<dbReference type="RefSeq" id="WP_379839763.1">
    <property type="nucleotide sequence ID" value="NZ_JBHRYQ010000001.1"/>
</dbReference>
<protein>
    <recommendedName>
        <fullName evidence="4">WxL domain-containing protein</fullName>
    </recommendedName>
</protein>
<feature type="signal peptide" evidence="1">
    <location>
        <begin position="1"/>
        <end position="20"/>
    </location>
</feature>
<evidence type="ECO:0000313" key="3">
    <source>
        <dbReference type="Proteomes" id="UP001595616"/>
    </source>
</evidence>
<evidence type="ECO:0000313" key="2">
    <source>
        <dbReference type="EMBL" id="MFC3812857.1"/>
    </source>
</evidence>
<gene>
    <name evidence="2" type="ORF">ACFOOI_19495</name>
</gene>
<dbReference type="Proteomes" id="UP001595616">
    <property type="component" value="Unassembled WGS sequence"/>
</dbReference>
<comment type="caution">
    <text evidence="2">The sequence shown here is derived from an EMBL/GenBank/DDBJ whole genome shotgun (WGS) entry which is preliminary data.</text>
</comment>
<name>A0ABV7Z3C1_9BACT</name>
<reference evidence="3" key="1">
    <citation type="journal article" date="2019" name="Int. J. Syst. Evol. Microbiol.">
        <title>The Global Catalogue of Microorganisms (GCM) 10K type strain sequencing project: providing services to taxonomists for standard genome sequencing and annotation.</title>
        <authorList>
            <consortium name="The Broad Institute Genomics Platform"/>
            <consortium name="The Broad Institute Genome Sequencing Center for Infectious Disease"/>
            <person name="Wu L."/>
            <person name="Ma J."/>
        </authorList>
    </citation>
    <scope>NUCLEOTIDE SEQUENCE [LARGE SCALE GENOMIC DNA]</scope>
    <source>
        <strain evidence="3">CECT 7956</strain>
    </source>
</reference>
<sequence length="186" mass="19230">MKKSILTSFALVLFALGASAQVVTYPNLVQTYKQKVQMVATAVTTDGTGGGGGGTGGTGGTTVDLAQVDFAFNTAAHYADGISGKVGHNFLITSTSPWLLQVKAETDLFTALTTSGSDISHNKLAWALASDGTYTSLSTDFAAVKSGSLGSPLTPGHDFTVYYKLNPGAVAPDTYSMNVIYTLSVQ</sequence>
<evidence type="ECO:0008006" key="4">
    <source>
        <dbReference type="Google" id="ProtNLM"/>
    </source>
</evidence>
<keyword evidence="3" id="KW-1185">Reference proteome</keyword>
<feature type="chain" id="PRO_5046241392" description="WxL domain-containing protein" evidence="1">
    <location>
        <begin position="21"/>
        <end position="186"/>
    </location>
</feature>
<accession>A0ABV7Z3C1</accession>
<dbReference type="EMBL" id="JBHRYQ010000001">
    <property type="protein sequence ID" value="MFC3812857.1"/>
    <property type="molecule type" value="Genomic_DNA"/>
</dbReference>
<organism evidence="2 3">
    <name type="scientific">Lacihabitans lacunae</name>
    <dbReference type="NCBI Taxonomy" id="1028214"/>
    <lineage>
        <taxon>Bacteria</taxon>
        <taxon>Pseudomonadati</taxon>
        <taxon>Bacteroidota</taxon>
        <taxon>Cytophagia</taxon>
        <taxon>Cytophagales</taxon>
        <taxon>Leadbetterellaceae</taxon>
        <taxon>Lacihabitans</taxon>
    </lineage>
</organism>
<evidence type="ECO:0000256" key="1">
    <source>
        <dbReference type="SAM" id="SignalP"/>
    </source>
</evidence>
<proteinExistence type="predicted"/>
<keyword evidence="1" id="KW-0732">Signal</keyword>